<dbReference type="PANTHER" id="PTHR21237">
    <property type="entry name" value="GRPE PROTEIN"/>
    <property type="match status" value="1"/>
</dbReference>
<dbReference type="GO" id="GO:0005737">
    <property type="term" value="C:cytoplasm"/>
    <property type="evidence" value="ECO:0007669"/>
    <property type="project" value="UniProtKB-SubCell"/>
</dbReference>
<protein>
    <recommendedName>
        <fullName evidence="3 4">Protein GrpE</fullName>
    </recommendedName>
    <alternativeName>
        <fullName evidence="3">HSP-70 cofactor</fullName>
    </alternativeName>
</protein>
<comment type="function">
    <text evidence="3 4">Participates actively in the response to hyperosmotic and heat shock by preventing the aggregation of stress-denatured proteins, in association with DnaK and GrpE. It is the nucleotide exchange factor for DnaK and may function as a thermosensor. Unfolded proteins bind initially to DnaJ; upon interaction with the DnaJ-bound protein, DnaK hydrolyzes its bound ATP, resulting in the formation of a stable complex. GrpE releases ADP from DnaK; ATP binding to DnaK triggers the release of the substrate protein, thus completing the reaction cycle. Several rounds of ATP-dependent interactions between DnaJ, DnaK and GrpE are required for fully efficient folding.</text>
</comment>
<comment type="subcellular location">
    <subcellularLocation>
        <location evidence="3">Cytoplasm</location>
    </subcellularLocation>
</comment>
<dbReference type="GO" id="GO:0000774">
    <property type="term" value="F:adenyl-nucleotide exchange factor activity"/>
    <property type="evidence" value="ECO:0007669"/>
    <property type="project" value="InterPro"/>
</dbReference>
<dbReference type="GO" id="GO:0006457">
    <property type="term" value="P:protein folding"/>
    <property type="evidence" value="ECO:0007669"/>
    <property type="project" value="InterPro"/>
</dbReference>
<dbReference type="Gene3D" id="2.30.22.10">
    <property type="entry name" value="Head domain of nucleotide exchange factor GrpE"/>
    <property type="match status" value="1"/>
</dbReference>
<dbReference type="Pfam" id="PF01025">
    <property type="entry name" value="GrpE"/>
    <property type="match status" value="1"/>
</dbReference>
<comment type="similarity">
    <text evidence="1 3 5">Belongs to the GrpE family.</text>
</comment>
<gene>
    <name evidence="3" type="primary">grpE</name>
    <name evidence="7" type="ORF">SAMN05216223_112186</name>
</gene>
<keyword evidence="3" id="KW-0963">Cytoplasm</keyword>
<dbReference type="EMBL" id="FNVU01000012">
    <property type="protein sequence ID" value="SEG81178.1"/>
    <property type="molecule type" value="Genomic_DNA"/>
</dbReference>
<dbReference type="InterPro" id="IPR009012">
    <property type="entry name" value="GrpE_head"/>
</dbReference>
<evidence type="ECO:0000256" key="5">
    <source>
        <dbReference type="RuleBase" id="RU004478"/>
    </source>
</evidence>
<evidence type="ECO:0000256" key="4">
    <source>
        <dbReference type="RuleBase" id="RU000639"/>
    </source>
</evidence>
<feature type="region of interest" description="Disordered" evidence="6">
    <location>
        <begin position="1"/>
        <end position="50"/>
    </location>
</feature>
<dbReference type="SUPFAM" id="SSF58014">
    <property type="entry name" value="Coiled-coil domain of nucleotide exchange factor GrpE"/>
    <property type="match status" value="1"/>
</dbReference>
<dbReference type="InterPro" id="IPR000740">
    <property type="entry name" value="GrpE"/>
</dbReference>
<name>A0A1H6D7X1_9ACTN</name>
<dbReference type="PROSITE" id="PS01071">
    <property type="entry name" value="GRPE"/>
    <property type="match status" value="1"/>
</dbReference>
<keyword evidence="2 3" id="KW-0143">Chaperone</keyword>
<reference evidence="7 8" key="1">
    <citation type="submission" date="2016-10" db="EMBL/GenBank/DDBJ databases">
        <authorList>
            <person name="de Groot N.N."/>
        </authorList>
    </citation>
    <scope>NUCLEOTIDE SEQUENCE [LARGE SCALE GENOMIC DNA]</scope>
    <source>
        <strain evidence="7 8">CGMCC 4.2023</strain>
    </source>
</reference>
<dbReference type="OrthoDB" id="5191115at2"/>
<keyword evidence="3 4" id="KW-0346">Stress response</keyword>
<dbReference type="GO" id="GO:0042803">
    <property type="term" value="F:protein homodimerization activity"/>
    <property type="evidence" value="ECO:0007669"/>
    <property type="project" value="InterPro"/>
</dbReference>
<dbReference type="Gene3D" id="3.90.20.20">
    <property type="match status" value="1"/>
</dbReference>
<accession>A0A1H6D7X1</accession>
<dbReference type="Proteomes" id="UP000236754">
    <property type="component" value="Unassembled WGS sequence"/>
</dbReference>
<evidence type="ECO:0000313" key="7">
    <source>
        <dbReference type="EMBL" id="SEG81178.1"/>
    </source>
</evidence>
<dbReference type="AlphaFoldDB" id="A0A1H6D7X1"/>
<keyword evidence="8" id="KW-1185">Reference proteome</keyword>
<dbReference type="PRINTS" id="PR00773">
    <property type="entry name" value="GRPEPROTEIN"/>
</dbReference>
<proteinExistence type="inferred from homology"/>
<feature type="compositionally biased region" description="Basic and acidic residues" evidence="6">
    <location>
        <begin position="33"/>
        <end position="42"/>
    </location>
</feature>
<organism evidence="7 8">
    <name type="scientific">Actinacidiphila yanglinensis</name>
    <dbReference type="NCBI Taxonomy" id="310779"/>
    <lineage>
        <taxon>Bacteria</taxon>
        <taxon>Bacillati</taxon>
        <taxon>Actinomycetota</taxon>
        <taxon>Actinomycetes</taxon>
        <taxon>Kitasatosporales</taxon>
        <taxon>Streptomycetaceae</taxon>
        <taxon>Actinacidiphila</taxon>
    </lineage>
</organism>
<dbReference type="RefSeq" id="WP_103888463.1">
    <property type="nucleotide sequence ID" value="NZ_FNVU01000012.1"/>
</dbReference>
<dbReference type="HAMAP" id="MF_01151">
    <property type="entry name" value="GrpE"/>
    <property type="match status" value="1"/>
</dbReference>
<evidence type="ECO:0000256" key="2">
    <source>
        <dbReference type="ARBA" id="ARBA00023186"/>
    </source>
</evidence>
<dbReference type="PANTHER" id="PTHR21237:SF23">
    <property type="entry name" value="GRPE PROTEIN HOMOLOG, MITOCHONDRIAL"/>
    <property type="match status" value="1"/>
</dbReference>
<evidence type="ECO:0000256" key="6">
    <source>
        <dbReference type="SAM" id="MobiDB-lite"/>
    </source>
</evidence>
<sequence length="201" mass="21620">MTRPNGTGRPAPRPLSVLRDDRGPGSGTGTGIEPHRRGDVEPFPRGGVPAGEVDALRARLGERTADLRRLRSEFDGYRRRTHRDRRAVGEIAVANVLTGLLPVLDAIEQAHRYGEVTGGFRHVAGVLEAELAALGLRSYGAPGDPFDPAVHEAVTCVRSGGVERPTCTRILCSGYRVGDRLLRPARVEVTAPVPEGPRDGR</sequence>
<evidence type="ECO:0000256" key="1">
    <source>
        <dbReference type="ARBA" id="ARBA00009054"/>
    </source>
</evidence>
<evidence type="ECO:0000313" key="8">
    <source>
        <dbReference type="Proteomes" id="UP000236754"/>
    </source>
</evidence>
<comment type="subunit">
    <text evidence="3">Homodimer.</text>
</comment>
<dbReference type="GO" id="GO:0051087">
    <property type="term" value="F:protein-folding chaperone binding"/>
    <property type="evidence" value="ECO:0007669"/>
    <property type="project" value="InterPro"/>
</dbReference>
<dbReference type="SUPFAM" id="SSF51064">
    <property type="entry name" value="Head domain of nucleotide exchange factor GrpE"/>
    <property type="match status" value="1"/>
</dbReference>
<dbReference type="GO" id="GO:0051082">
    <property type="term" value="F:unfolded protein binding"/>
    <property type="evidence" value="ECO:0007669"/>
    <property type="project" value="TreeGrafter"/>
</dbReference>
<evidence type="ECO:0000256" key="3">
    <source>
        <dbReference type="HAMAP-Rule" id="MF_01151"/>
    </source>
</evidence>
<dbReference type="InterPro" id="IPR013805">
    <property type="entry name" value="GrpE_CC"/>
</dbReference>